<dbReference type="EMBL" id="CAJVPU010042124">
    <property type="protein sequence ID" value="CAG8742913.1"/>
    <property type="molecule type" value="Genomic_DNA"/>
</dbReference>
<reference evidence="1" key="1">
    <citation type="submission" date="2021-06" db="EMBL/GenBank/DDBJ databases">
        <authorList>
            <person name="Kallberg Y."/>
            <person name="Tangrot J."/>
            <person name="Rosling A."/>
        </authorList>
    </citation>
    <scope>NUCLEOTIDE SEQUENCE</scope>
    <source>
        <strain evidence="1">IL203A</strain>
    </source>
</reference>
<name>A0ACA9QA44_9GLOM</name>
<proteinExistence type="predicted"/>
<dbReference type="Proteomes" id="UP000789702">
    <property type="component" value="Unassembled WGS sequence"/>
</dbReference>
<evidence type="ECO:0000313" key="2">
    <source>
        <dbReference type="Proteomes" id="UP000789702"/>
    </source>
</evidence>
<organism evidence="1 2">
    <name type="scientific">Dentiscutata heterogama</name>
    <dbReference type="NCBI Taxonomy" id="1316150"/>
    <lineage>
        <taxon>Eukaryota</taxon>
        <taxon>Fungi</taxon>
        <taxon>Fungi incertae sedis</taxon>
        <taxon>Mucoromycota</taxon>
        <taxon>Glomeromycotina</taxon>
        <taxon>Glomeromycetes</taxon>
        <taxon>Diversisporales</taxon>
        <taxon>Gigasporaceae</taxon>
        <taxon>Dentiscutata</taxon>
    </lineage>
</organism>
<accession>A0ACA9QA44</accession>
<sequence length="59" mass="6669">GGARIKKNIRAKLEGFFLNGNRVDKDKMSTKAMQAELLKFVENRDIEAENISKTSTIQN</sequence>
<evidence type="ECO:0000313" key="1">
    <source>
        <dbReference type="EMBL" id="CAG8742913.1"/>
    </source>
</evidence>
<feature type="non-terminal residue" evidence="1">
    <location>
        <position position="1"/>
    </location>
</feature>
<keyword evidence="2" id="KW-1185">Reference proteome</keyword>
<comment type="caution">
    <text evidence="1">The sequence shown here is derived from an EMBL/GenBank/DDBJ whole genome shotgun (WGS) entry which is preliminary data.</text>
</comment>
<gene>
    <name evidence="1" type="ORF">DHETER_LOCUS14163</name>
</gene>
<protein>
    <submittedName>
        <fullName evidence="1">11583_t:CDS:1</fullName>
    </submittedName>
</protein>